<dbReference type="AlphaFoldDB" id="A0A8S3X878"/>
<organism evidence="2 3">
    <name type="scientific">Parnassius apollo</name>
    <name type="common">Apollo butterfly</name>
    <name type="synonym">Papilio apollo</name>
    <dbReference type="NCBI Taxonomy" id="110799"/>
    <lineage>
        <taxon>Eukaryota</taxon>
        <taxon>Metazoa</taxon>
        <taxon>Ecdysozoa</taxon>
        <taxon>Arthropoda</taxon>
        <taxon>Hexapoda</taxon>
        <taxon>Insecta</taxon>
        <taxon>Pterygota</taxon>
        <taxon>Neoptera</taxon>
        <taxon>Endopterygota</taxon>
        <taxon>Lepidoptera</taxon>
        <taxon>Glossata</taxon>
        <taxon>Ditrysia</taxon>
        <taxon>Papilionoidea</taxon>
        <taxon>Papilionidae</taxon>
        <taxon>Parnassiinae</taxon>
        <taxon>Parnassini</taxon>
        <taxon>Parnassius</taxon>
        <taxon>Parnassius</taxon>
    </lineage>
</organism>
<gene>
    <name evidence="2" type="ORF">PAPOLLO_LOCUS15125</name>
</gene>
<sequence length="123" mass="14359">MIRAIEEYLSKQEDGYLSEDDLDVEKSDDDEHHDAHEITTLLKEENTAENDEDSTAEDDPLLIETIEDYCSGIYLAKTNSDRQFRNEVAFVIRDKDIVLQAKRGRPSLSILEQNWRQREEKVL</sequence>
<proteinExistence type="predicted"/>
<dbReference type="Proteomes" id="UP000691718">
    <property type="component" value="Unassembled WGS sequence"/>
</dbReference>
<comment type="caution">
    <text evidence="2">The sequence shown here is derived from an EMBL/GenBank/DDBJ whole genome shotgun (WGS) entry which is preliminary data.</text>
</comment>
<protein>
    <submittedName>
        <fullName evidence="2">(apollo) hypothetical protein</fullName>
    </submittedName>
</protein>
<dbReference type="EMBL" id="CAJQZP010001016">
    <property type="protein sequence ID" value="CAG5008789.1"/>
    <property type="molecule type" value="Genomic_DNA"/>
</dbReference>
<evidence type="ECO:0000256" key="1">
    <source>
        <dbReference type="SAM" id="MobiDB-lite"/>
    </source>
</evidence>
<accession>A0A8S3X878</accession>
<evidence type="ECO:0000313" key="3">
    <source>
        <dbReference type="Proteomes" id="UP000691718"/>
    </source>
</evidence>
<evidence type="ECO:0000313" key="2">
    <source>
        <dbReference type="EMBL" id="CAG5008789.1"/>
    </source>
</evidence>
<feature type="compositionally biased region" description="Acidic residues" evidence="1">
    <location>
        <begin position="47"/>
        <end position="61"/>
    </location>
</feature>
<keyword evidence="3" id="KW-1185">Reference proteome</keyword>
<reference evidence="2" key="1">
    <citation type="submission" date="2021-04" db="EMBL/GenBank/DDBJ databases">
        <authorList>
            <person name="Tunstrom K."/>
        </authorList>
    </citation>
    <scope>NUCLEOTIDE SEQUENCE</scope>
</reference>
<feature type="region of interest" description="Disordered" evidence="1">
    <location>
        <begin position="39"/>
        <end position="61"/>
    </location>
</feature>
<name>A0A8S3X878_PARAO</name>